<dbReference type="SUPFAM" id="SSF53067">
    <property type="entry name" value="Actin-like ATPase domain"/>
    <property type="match status" value="2"/>
</dbReference>
<comment type="caution">
    <text evidence="6">The sequence shown here is derived from an EMBL/GenBank/DDBJ whole genome shotgun (WGS) entry which is preliminary data.</text>
</comment>
<name>A0ABR3Q2G8_9TREE</name>
<evidence type="ECO:0000259" key="5">
    <source>
        <dbReference type="Pfam" id="PF01869"/>
    </source>
</evidence>
<evidence type="ECO:0000313" key="7">
    <source>
        <dbReference type="Proteomes" id="UP001565368"/>
    </source>
</evidence>
<dbReference type="RefSeq" id="XP_069208797.1">
    <property type="nucleotide sequence ID" value="XM_069354155.1"/>
</dbReference>
<evidence type="ECO:0000313" key="6">
    <source>
        <dbReference type="EMBL" id="KAL1408853.1"/>
    </source>
</evidence>
<dbReference type="InterPro" id="IPR043129">
    <property type="entry name" value="ATPase_NBD"/>
</dbReference>
<reference evidence="6 7" key="1">
    <citation type="submission" date="2023-08" db="EMBL/GenBank/DDBJ databases">
        <title>Annotated Genome Sequence of Vanrija albida AlHP1.</title>
        <authorList>
            <person name="Herzog R."/>
        </authorList>
    </citation>
    <scope>NUCLEOTIDE SEQUENCE [LARGE SCALE GENOMIC DNA]</scope>
    <source>
        <strain evidence="6 7">AlHP1</strain>
    </source>
</reference>
<evidence type="ECO:0000256" key="1">
    <source>
        <dbReference type="ARBA" id="ARBA00006198"/>
    </source>
</evidence>
<feature type="domain" description="ATPase BadF/BadG/BcrA/BcrD type" evidence="5">
    <location>
        <begin position="13"/>
        <end position="301"/>
    </location>
</feature>
<dbReference type="Gene3D" id="3.30.420.40">
    <property type="match status" value="2"/>
</dbReference>
<accession>A0ABR3Q2G8</accession>
<dbReference type="PANTHER" id="PTHR43190:SF3">
    <property type="entry name" value="N-ACETYL-D-GLUCOSAMINE KINASE"/>
    <property type="match status" value="1"/>
</dbReference>
<keyword evidence="7" id="KW-1185">Reference proteome</keyword>
<dbReference type="Proteomes" id="UP001565368">
    <property type="component" value="Unassembled WGS sequence"/>
</dbReference>
<comment type="similarity">
    <text evidence="1">Belongs to the eukaryotic-type N-acetylglucosamine kinase family.</text>
</comment>
<sequence length="332" mass="32888">MPAMRLDRLYLCVDAGGTKVAAAIADAEGALVAEGRAGPANMAELGVGAAVGEILAAVSRAVATLPHPPPAGPAGLRCPVAFEAAWIGCSGCDSPTDVAALHAALAPAFAAPINVMNDALLLSLVMKARATPWAVAAVSGTGSVALGVGADGVWGKRGGFGFLFGDPGSGYHLGLVAIRRVCAAYDAGVEVPGIAGTVREWFGADSTDDVPARCHELEEQLDPVAASNARKLRIAALAPAVLAAAGSDPLAAAALAECARGLAADIAALARQAKAERRGAGGLALTGGLGTQPAFVAALVGALAALGVQFEWVETVDSPARRGAAALAALRE</sequence>
<dbReference type="EC" id="2.7.1.59" evidence="2"/>
<evidence type="ECO:0000256" key="4">
    <source>
        <dbReference type="ARBA" id="ARBA00031123"/>
    </source>
</evidence>
<dbReference type="InterPro" id="IPR002731">
    <property type="entry name" value="ATPase_BadF"/>
</dbReference>
<dbReference type="InterPro" id="IPR052519">
    <property type="entry name" value="Euk-type_GlcNAc_Kinase"/>
</dbReference>
<dbReference type="GeneID" id="95986710"/>
<gene>
    <name evidence="6" type="ORF">Q8F55_005667</name>
</gene>
<proteinExistence type="inferred from homology"/>
<dbReference type="EMBL" id="JBBXJM010000004">
    <property type="protein sequence ID" value="KAL1408853.1"/>
    <property type="molecule type" value="Genomic_DNA"/>
</dbReference>
<organism evidence="6 7">
    <name type="scientific">Vanrija albida</name>
    <dbReference type="NCBI Taxonomy" id="181172"/>
    <lineage>
        <taxon>Eukaryota</taxon>
        <taxon>Fungi</taxon>
        <taxon>Dikarya</taxon>
        <taxon>Basidiomycota</taxon>
        <taxon>Agaricomycotina</taxon>
        <taxon>Tremellomycetes</taxon>
        <taxon>Trichosporonales</taxon>
        <taxon>Trichosporonaceae</taxon>
        <taxon>Vanrija</taxon>
    </lineage>
</organism>
<evidence type="ECO:0000256" key="3">
    <source>
        <dbReference type="ARBA" id="ARBA00014974"/>
    </source>
</evidence>
<dbReference type="PANTHER" id="PTHR43190">
    <property type="entry name" value="N-ACETYL-D-GLUCOSAMINE KINASE"/>
    <property type="match status" value="1"/>
</dbReference>
<evidence type="ECO:0000256" key="2">
    <source>
        <dbReference type="ARBA" id="ARBA00012122"/>
    </source>
</evidence>
<protein>
    <recommendedName>
        <fullName evidence="3">N-acetyl-D-glucosamine kinase</fullName>
        <ecNumber evidence="2">2.7.1.59</ecNumber>
    </recommendedName>
    <alternativeName>
        <fullName evidence="4">GlcNAc kinase</fullName>
    </alternativeName>
</protein>
<dbReference type="Pfam" id="PF01869">
    <property type="entry name" value="BcrAD_BadFG"/>
    <property type="match status" value="1"/>
</dbReference>